<keyword evidence="8" id="KW-0414">Isoprene biosynthesis</keyword>
<evidence type="ECO:0000256" key="10">
    <source>
        <dbReference type="PIRSR" id="PIRSR016496-1"/>
    </source>
</evidence>
<dbReference type="EMBL" id="KV921327">
    <property type="protein sequence ID" value="ORE18593.1"/>
    <property type="molecule type" value="Genomic_DNA"/>
</dbReference>
<evidence type="ECO:0000256" key="8">
    <source>
        <dbReference type="ARBA" id="ARBA00023229"/>
    </source>
</evidence>
<keyword evidence="4" id="KW-0808">Transferase</keyword>
<dbReference type="InterPro" id="IPR024192">
    <property type="entry name" value="Fosfomycin_R_FomA-type"/>
</dbReference>
<reference evidence="13 14" key="1">
    <citation type="journal article" date="2016" name="Proc. Natl. Acad. Sci. U.S.A.">
        <title>Lipid metabolic changes in an early divergent fungus govern the establishment of a mutualistic symbiosis with endobacteria.</title>
        <authorList>
            <person name="Lastovetsky O.A."/>
            <person name="Gaspar M.L."/>
            <person name="Mondo S.J."/>
            <person name="LaButti K.M."/>
            <person name="Sandor L."/>
            <person name="Grigoriev I.V."/>
            <person name="Henry S.A."/>
            <person name="Pawlowska T.E."/>
        </authorList>
    </citation>
    <scope>NUCLEOTIDE SEQUENCE [LARGE SCALE GENOMIC DNA]</scope>
    <source>
        <strain evidence="13 14">ATCC 11559</strain>
    </source>
</reference>
<feature type="binding site" evidence="10">
    <location>
        <position position="57"/>
    </location>
    <ligand>
        <name>substrate</name>
    </ligand>
</feature>
<dbReference type="SUPFAM" id="SSF53633">
    <property type="entry name" value="Carbamate kinase-like"/>
    <property type="match status" value="1"/>
</dbReference>
<evidence type="ECO:0000256" key="1">
    <source>
        <dbReference type="ARBA" id="ARBA00010540"/>
    </source>
</evidence>
<dbReference type="GO" id="GO:0005524">
    <property type="term" value="F:ATP binding"/>
    <property type="evidence" value="ECO:0007669"/>
    <property type="project" value="UniProtKB-KW"/>
</dbReference>
<proteinExistence type="inferred from homology"/>
<feature type="binding site" evidence="10">
    <location>
        <position position="52"/>
    </location>
    <ligand>
        <name>substrate</name>
    </ligand>
</feature>
<comment type="catalytic activity">
    <reaction evidence="9">
        <text>isopentenyl phosphate + ATP = isopentenyl diphosphate + ADP</text>
        <dbReference type="Rhea" id="RHEA:33963"/>
        <dbReference type="ChEBI" id="CHEBI:30616"/>
        <dbReference type="ChEBI" id="CHEBI:65078"/>
        <dbReference type="ChEBI" id="CHEBI:128769"/>
        <dbReference type="ChEBI" id="CHEBI:456216"/>
        <dbReference type="EC" id="2.7.4.26"/>
    </reaction>
</comment>
<dbReference type="PIRSF" id="PIRSF016496">
    <property type="entry name" value="Kin_FomA"/>
    <property type="match status" value="1"/>
</dbReference>
<dbReference type="GO" id="GO:0016301">
    <property type="term" value="F:kinase activity"/>
    <property type="evidence" value="ECO:0007669"/>
    <property type="project" value="UniProtKB-KW"/>
</dbReference>
<organism evidence="13 14">
    <name type="scientific">Rhizopus microsporus</name>
    <dbReference type="NCBI Taxonomy" id="58291"/>
    <lineage>
        <taxon>Eukaryota</taxon>
        <taxon>Fungi</taxon>
        <taxon>Fungi incertae sedis</taxon>
        <taxon>Mucoromycota</taxon>
        <taxon>Mucoromycotina</taxon>
        <taxon>Mucoromycetes</taxon>
        <taxon>Mucorales</taxon>
        <taxon>Mucorineae</taxon>
        <taxon>Rhizopodaceae</taxon>
        <taxon>Rhizopus</taxon>
    </lineage>
</organism>
<dbReference type="NCBIfam" id="NF040647">
    <property type="entry name" value="IPPK_Arch"/>
    <property type="match status" value="1"/>
</dbReference>
<feature type="binding site" evidence="10">
    <location>
        <position position="167"/>
    </location>
    <ligand>
        <name>substrate</name>
    </ligand>
</feature>
<dbReference type="GO" id="GO:0016114">
    <property type="term" value="P:terpenoid biosynthetic process"/>
    <property type="evidence" value="ECO:0007669"/>
    <property type="project" value="TreeGrafter"/>
</dbReference>
<dbReference type="PANTHER" id="PTHR43654">
    <property type="entry name" value="GLUTAMATE 5-KINASE"/>
    <property type="match status" value="1"/>
</dbReference>
<feature type="binding site" evidence="10">
    <location>
        <position position="234"/>
    </location>
    <ligand>
        <name>ATP</name>
        <dbReference type="ChEBI" id="CHEBI:30616"/>
    </ligand>
</feature>
<dbReference type="InterPro" id="IPR036393">
    <property type="entry name" value="AceGlu_kinase-like_sf"/>
</dbReference>
<sequence length="283" mass="31539">MIVAVKLGGAAITNKKNVCEYGQSLNDLLDQVEQAYRVLQAQGHQLILIHGAGSFGHPQAKQYQLKAGWETSLPDDNYRKGFSHIRACLQQLNTTIITKLEERDVPVLAITPIDYITTWDGAEETPTERFSQGLITRTKQYLDLGFVPVLHGDAVLDEMRGCTILSGDVILYHLSKCLPIARCIFVTDVDGIYKADPKLKQAPESFEIVSRIQVTREPQNIETTQLAVADVTGGMQGKIKWAKKIVLDCRTDVVICRAGTKEAMAMMTMQDTFTDKMTLFTLF</sequence>
<evidence type="ECO:0000256" key="7">
    <source>
        <dbReference type="ARBA" id="ARBA00022840"/>
    </source>
</evidence>
<dbReference type="GO" id="GO:1901607">
    <property type="term" value="P:alpha-amino acid biosynthetic process"/>
    <property type="evidence" value="ECO:0007669"/>
    <property type="project" value="UniProtKB-ARBA"/>
</dbReference>
<dbReference type="InterPro" id="IPR001048">
    <property type="entry name" value="Asp/Glu/Uridylate_kinase"/>
</dbReference>
<evidence type="ECO:0000256" key="9">
    <source>
        <dbReference type="ARBA" id="ARBA00049063"/>
    </source>
</evidence>
<evidence type="ECO:0000313" key="13">
    <source>
        <dbReference type="EMBL" id="ORE18593.1"/>
    </source>
</evidence>
<evidence type="ECO:0000256" key="3">
    <source>
        <dbReference type="ARBA" id="ARBA00017267"/>
    </source>
</evidence>
<accession>A0A1X0S2R3</accession>
<dbReference type="EC" id="2.7.4.26" evidence="2"/>
<evidence type="ECO:0000256" key="2">
    <source>
        <dbReference type="ARBA" id="ARBA00012908"/>
    </source>
</evidence>
<feature type="domain" description="Aspartate/glutamate/uridylate kinase" evidence="12">
    <location>
        <begin position="1"/>
        <end position="256"/>
    </location>
</feature>
<dbReference type="GO" id="GO:0102043">
    <property type="term" value="F:isopentenyl phosphate kinase activity"/>
    <property type="evidence" value="ECO:0007669"/>
    <property type="project" value="UniProtKB-EC"/>
</dbReference>
<dbReference type="GO" id="GO:0005829">
    <property type="term" value="C:cytosol"/>
    <property type="evidence" value="ECO:0007669"/>
    <property type="project" value="TreeGrafter"/>
</dbReference>
<evidence type="ECO:0000256" key="6">
    <source>
        <dbReference type="ARBA" id="ARBA00022777"/>
    </source>
</evidence>
<keyword evidence="6 13" id="KW-0418">Kinase</keyword>
<feature type="binding site" evidence="10">
    <location>
        <position position="188"/>
    </location>
    <ligand>
        <name>ATP</name>
        <dbReference type="ChEBI" id="CHEBI:30616"/>
    </ligand>
</feature>
<protein>
    <recommendedName>
        <fullName evidence="3">Isopentenyl phosphate kinase</fullName>
        <ecNumber evidence="2">2.7.4.26</ecNumber>
    </recommendedName>
</protein>
<evidence type="ECO:0000256" key="5">
    <source>
        <dbReference type="ARBA" id="ARBA00022741"/>
    </source>
</evidence>
<gene>
    <name evidence="13" type="ORF">BCV71DRAFT_179277</name>
</gene>
<evidence type="ECO:0000256" key="11">
    <source>
        <dbReference type="PIRSR" id="PIRSR016496-2"/>
    </source>
</evidence>
<dbReference type="OMA" id="HHNASEH"/>
<evidence type="ECO:0000259" key="12">
    <source>
        <dbReference type="Pfam" id="PF00696"/>
    </source>
</evidence>
<feature type="binding site" evidence="10">
    <location>
        <position position="53"/>
    </location>
    <ligand>
        <name>ATP</name>
        <dbReference type="ChEBI" id="CHEBI:30616"/>
    </ligand>
</feature>
<keyword evidence="7 10" id="KW-0067">ATP-binding</keyword>
<dbReference type="Proteomes" id="UP000242381">
    <property type="component" value="Unassembled WGS sequence"/>
</dbReference>
<dbReference type="PANTHER" id="PTHR43654:SF1">
    <property type="entry name" value="ISOPENTENYL PHOSPHATE KINASE"/>
    <property type="match status" value="1"/>
</dbReference>
<feature type="site" description="Transition state stabilizer" evidence="11">
    <location>
        <position position="15"/>
    </location>
</feature>
<dbReference type="VEuPathDB" id="FungiDB:BCV72DRAFT_217205"/>
<dbReference type="Pfam" id="PF00696">
    <property type="entry name" value="AA_kinase"/>
    <property type="match status" value="1"/>
</dbReference>
<feature type="binding site" evidence="10">
    <location>
        <begin position="193"/>
        <end position="198"/>
    </location>
    <ligand>
        <name>ATP</name>
        <dbReference type="ChEBI" id="CHEBI:30616"/>
    </ligand>
</feature>
<dbReference type="AlphaFoldDB" id="A0A1X0S2R3"/>
<name>A0A1X0S2R3_RHIZD</name>
<feature type="binding site" evidence="10">
    <location>
        <position position="238"/>
    </location>
    <ligand>
        <name>ATP</name>
        <dbReference type="ChEBI" id="CHEBI:30616"/>
    </ligand>
</feature>
<evidence type="ECO:0000256" key="4">
    <source>
        <dbReference type="ARBA" id="ARBA00022679"/>
    </source>
</evidence>
<keyword evidence="5 10" id="KW-0547">Nucleotide-binding</keyword>
<comment type="similarity">
    <text evidence="1">Belongs to the isopentenyl phosphate kinase family.</text>
</comment>
<dbReference type="Gene3D" id="3.40.1160.10">
    <property type="entry name" value="Acetylglutamate kinase-like"/>
    <property type="match status" value="1"/>
</dbReference>
<evidence type="ECO:0000313" key="14">
    <source>
        <dbReference type="Proteomes" id="UP000242381"/>
    </source>
</evidence>